<proteinExistence type="predicted"/>
<name>A0A1X7T720_AMPQE</name>
<dbReference type="AlphaFoldDB" id="A0A1X7T720"/>
<accession>A0A1X7T720</accession>
<feature type="chain" id="PRO_5013118402" description="Ig-like domain-containing protein" evidence="1">
    <location>
        <begin position="23"/>
        <end position="52"/>
    </location>
</feature>
<evidence type="ECO:0000313" key="2">
    <source>
        <dbReference type="EnsemblMetazoa" id="Aqu2.1.10046_001"/>
    </source>
</evidence>
<feature type="signal peptide" evidence="1">
    <location>
        <begin position="1"/>
        <end position="22"/>
    </location>
</feature>
<protein>
    <recommendedName>
        <fullName evidence="3">Ig-like domain-containing protein</fullName>
    </recommendedName>
</protein>
<dbReference type="EnsemblMetazoa" id="Aqu2.1.10046_001">
    <property type="protein sequence ID" value="Aqu2.1.10046_001"/>
    <property type="gene ID" value="Aqu2.1.10046"/>
</dbReference>
<dbReference type="InParanoid" id="A0A1X7T720"/>
<organism evidence="2">
    <name type="scientific">Amphimedon queenslandica</name>
    <name type="common">Sponge</name>
    <dbReference type="NCBI Taxonomy" id="400682"/>
    <lineage>
        <taxon>Eukaryota</taxon>
        <taxon>Metazoa</taxon>
        <taxon>Porifera</taxon>
        <taxon>Demospongiae</taxon>
        <taxon>Heteroscleromorpha</taxon>
        <taxon>Haplosclerida</taxon>
        <taxon>Niphatidae</taxon>
        <taxon>Amphimedon</taxon>
    </lineage>
</organism>
<evidence type="ECO:0000256" key="1">
    <source>
        <dbReference type="SAM" id="SignalP"/>
    </source>
</evidence>
<sequence>MTTAGIFWCLVLIDFILISSRAELVQTSPSYTPLCPGDGLVLTCTTTMESTF</sequence>
<reference evidence="2" key="1">
    <citation type="submission" date="2017-05" db="UniProtKB">
        <authorList>
            <consortium name="EnsemblMetazoa"/>
        </authorList>
    </citation>
    <scope>IDENTIFICATION</scope>
</reference>
<keyword evidence="1" id="KW-0732">Signal</keyword>
<evidence type="ECO:0008006" key="3">
    <source>
        <dbReference type="Google" id="ProtNLM"/>
    </source>
</evidence>